<feature type="transmembrane region" description="Helical" evidence="2">
    <location>
        <begin position="405"/>
        <end position="425"/>
    </location>
</feature>
<dbReference type="Proteomes" id="UP000836788">
    <property type="component" value="Chromosome 15"/>
</dbReference>
<gene>
    <name evidence="3" type="ORF">PTTT1_LOCUS16779</name>
</gene>
<keyword evidence="2" id="KW-1133">Transmembrane helix</keyword>
<feature type="region of interest" description="Disordered" evidence="1">
    <location>
        <begin position="350"/>
        <end position="383"/>
    </location>
</feature>
<evidence type="ECO:0000256" key="1">
    <source>
        <dbReference type="SAM" id="MobiDB-lite"/>
    </source>
</evidence>
<keyword evidence="2" id="KW-0472">Membrane</keyword>
<feature type="region of interest" description="Disordered" evidence="1">
    <location>
        <begin position="243"/>
        <end position="262"/>
    </location>
</feature>
<keyword evidence="2" id="KW-0812">Transmembrane</keyword>
<reference evidence="3" key="1">
    <citation type="submission" date="2022-02" db="EMBL/GenBank/DDBJ databases">
        <authorList>
            <person name="Giguere J D."/>
        </authorList>
    </citation>
    <scope>NUCLEOTIDE SEQUENCE</scope>
    <source>
        <strain evidence="3">CCAP 1055/1</strain>
    </source>
</reference>
<feature type="compositionally biased region" description="Basic and acidic residues" evidence="1">
    <location>
        <begin position="44"/>
        <end position="60"/>
    </location>
</feature>
<accession>A0A8J9X3M6</accession>
<dbReference type="EMBL" id="OU594956">
    <property type="protein sequence ID" value="CAG9281538.1"/>
    <property type="molecule type" value="Genomic_DNA"/>
</dbReference>
<dbReference type="AlphaFoldDB" id="A0A8J9X3M6"/>
<organism evidence="3">
    <name type="scientific">Phaeodactylum tricornutum</name>
    <name type="common">Diatom</name>
    <dbReference type="NCBI Taxonomy" id="2850"/>
    <lineage>
        <taxon>Eukaryota</taxon>
        <taxon>Sar</taxon>
        <taxon>Stramenopiles</taxon>
        <taxon>Ochrophyta</taxon>
        <taxon>Bacillariophyta</taxon>
        <taxon>Bacillariophyceae</taxon>
        <taxon>Bacillariophycidae</taxon>
        <taxon>Naviculales</taxon>
        <taxon>Phaeodactylaceae</taxon>
        <taxon>Phaeodactylum</taxon>
    </lineage>
</organism>
<feature type="compositionally biased region" description="Basic and acidic residues" evidence="1">
    <location>
        <begin position="350"/>
        <end position="376"/>
    </location>
</feature>
<feature type="transmembrane region" description="Helical" evidence="2">
    <location>
        <begin position="483"/>
        <end position="505"/>
    </location>
</feature>
<proteinExistence type="predicted"/>
<protein>
    <submittedName>
        <fullName evidence="3">Uncharacterized protein</fullName>
    </submittedName>
</protein>
<feature type="region of interest" description="Disordered" evidence="1">
    <location>
        <begin position="211"/>
        <end position="230"/>
    </location>
</feature>
<feature type="region of interest" description="Disordered" evidence="1">
    <location>
        <begin position="38"/>
        <end position="67"/>
    </location>
</feature>
<evidence type="ECO:0000256" key="2">
    <source>
        <dbReference type="SAM" id="Phobius"/>
    </source>
</evidence>
<evidence type="ECO:0000313" key="3">
    <source>
        <dbReference type="EMBL" id="CAG9281538.1"/>
    </source>
</evidence>
<sequence length="517" mass="56578">MHRARWIVLCWAQPNVRGTPSPSRWGVRRFPQAATLRHGTKTTDAGREFPVRHGERRGTDDTITDSDNATSSLLPFANDECDAVPNVANNPAGPDGTPPSVTAAVTTDASDETFRCRPTRTPVIVTTNNITQPLPTASTVGPAPVHHGHGDPALHQVEHRALEKTSVALAEKFLEKTVERIAPGQKLAETIVHSAAGSLLQRRAGERVAERTGERLAERAGERLTERTGERLAERTVERLAERTGERLAERTGERLAERAGERIAERTGERLAERTGERIAARASERLVEKTGARAASRLRKGIGERLSEYAAKIPTRWNRIWESALGRGVERTTERGLERSAERFGERGLERAVQRSGERAAERTLERAGERAAEHTLTTVGRGATSAVERIAGVSSERVAVRAGRGLLITLPALGGFFALLLLKSDIQRMREEWTNKSKSSTLCFVGAGLADLFDSFLHFYIAYALFAHIGHQALVVPEQLSMGCAITSTICAVAGEVISLHLQRQKKKRALTKS</sequence>
<feature type="transmembrane region" description="Helical" evidence="2">
    <location>
        <begin position="445"/>
        <end position="471"/>
    </location>
</feature>
<name>A0A8J9X3M6_PHATR</name>